<evidence type="ECO:0000313" key="1">
    <source>
        <dbReference type="EMBL" id="CAG8774952.1"/>
    </source>
</evidence>
<accession>A0ACA9R3E0</accession>
<gene>
    <name evidence="1" type="ORF">DHETER_LOCUS16058</name>
</gene>
<evidence type="ECO:0000313" key="2">
    <source>
        <dbReference type="Proteomes" id="UP000789702"/>
    </source>
</evidence>
<comment type="caution">
    <text evidence="1">The sequence shown here is derived from an EMBL/GenBank/DDBJ whole genome shotgun (WGS) entry which is preliminary data.</text>
</comment>
<sequence length="72" mass="8488">NNAHSIHRVKTTEKAIHYEKGYGPSFGKTDLSLVTTTDSWIPRWLCIKRCYEKLDIKLNVDRDGYFYADDYE</sequence>
<dbReference type="Proteomes" id="UP000789702">
    <property type="component" value="Unassembled WGS sequence"/>
</dbReference>
<reference evidence="1" key="1">
    <citation type="submission" date="2021-06" db="EMBL/GenBank/DDBJ databases">
        <authorList>
            <person name="Kallberg Y."/>
            <person name="Tangrot J."/>
            <person name="Rosling A."/>
        </authorList>
    </citation>
    <scope>NUCLEOTIDE SEQUENCE</scope>
    <source>
        <strain evidence="1">IL203A</strain>
    </source>
</reference>
<keyword evidence="2" id="KW-1185">Reference proteome</keyword>
<name>A0ACA9R3E0_9GLOM</name>
<organism evidence="1 2">
    <name type="scientific">Dentiscutata heterogama</name>
    <dbReference type="NCBI Taxonomy" id="1316150"/>
    <lineage>
        <taxon>Eukaryota</taxon>
        <taxon>Fungi</taxon>
        <taxon>Fungi incertae sedis</taxon>
        <taxon>Mucoromycota</taxon>
        <taxon>Glomeromycotina</taxon>
        <taxon>Glomeromycetes</taxon>
        <taxon>Diversisporales</taxon>
        <taxon>Gigasporaceae</taxon>
        <taxon>Dentiscutata</taxon>
    </lineage>
</organism>
<proteinExistence type="predicted"/>
<protein>
    <submittedName>
        <fullName evidence="1">17380_t:CDS:1</fullName>
    </submittedName>
</protein>
<feature type="non-terminal residue" evidence="1">
    <location>
        <position position="1"/>
    </location>
</feature>
<feature type="non-terminal residue" evidence="1">
    <location>
        <position position="72"/>
    </location>
</feature>
<dbReference type="EMBL" id="CAJVPU010059210">
    <property type="protein sequence ID" value="CAG8774952.1"/>
    <property type="molecule type" value="Genomic_DNA"/>
</dbReference>